<dbReference type="InterPro" id="IPR022742">
    <property type="entry name" value="Hydrolase_4"/>
</dbReference>
<dbReference type="RefSeq" id="WP_258877640.1">
    <property type="nucleotide sequence ID" value="NZ_CP048914.1"/>
</dbReference>
<reference evidence="2 3" key="1">
    <citation type="submission" date="2020-02" db="EMBL/GenBank/DDBJ databases">
        <authorList>
            <person name="Zheng R.K."/>
            <person name="Sun C.M."/>
        </authorList>
    </citation>
    <scope>NUCLEOTIDE SEQUENCE [LARGE SCALE GENOMIC DNA]</scope>
    <source>
        <strain evidence="3">zrk13</strain>
    </source>
</reference>
<dbReference type="SUPFAM" id="SSF53474">
    <property type="entry name" value="alpha/beta-Hydrolases"/>
    <property type="match status" value="1"/>
</dbReference>
<dbReference type="AlphaFoldDB" id="A0A7L7KSN5"/>
<evidence type="ECO:0000313" key="2">
    <source>
        <dbReference type="EMBL" id="QMS85830.1"/>
    </source>
</evidence>
<feature type="domain" description="Serine aminopeptidase S33" evidence="1">
    <location>
        <begin position="26"/>
        <end position="290"/>
    </location>
</feature>
<gene>
    <name evidence="2" type="ORF">G4Z02_08750</name>
</gene>
<keyword evidence="2" id="KW-0378">Hydrolase</keyword>
<dbReference type="InterPro" id="IPR051044">
    <property type="entry name" value="MAG_DAG_Lipase"/>
</dbReference>
<proteinExistence type="predicted"/>
<dbReference type="Pfam" id="PF12146">
    <property type="entry name" value="Hydrolase_4"/>
    <property type="match status" value="1"/>
</dbReference>
<dbReference type="KEGG" id="xcl:G4Z02_08750"/>
<accession>A0A7L7KSN5</accession>
<evidence type="ECO:0000313" key="3">
    <source>
        <dbReference type="Proteomes" id="UP000514720"/>
    </source>
</evidence>
<dbReference type="EMBL" id="CP048914">
    <property type="protein sequence ID" value="QMS85830.1"/>
    <property type="molecule type" value="Genomic_DNA"/>
</dbReference>
<name>A0A7L7KSN5_9MOLU</name>
<dbReference type="PANTHER" id="PTHR11614">
    <property type="entry name" value="PHOSPHOLIPASE-RELATED"/>
    <property type="match status" value="1"/>
</dbReference>
<dbReference type="Proteomes" id="UP000514720">
    <property type="component" value="Chromosome"/>
</dbReference>
<keyword evidence="3" id="KW-1185">Reference proteome</keyword>
<organism evidence="2 3">
    <name type="scientific">Candidatus Xianfuyuplasma coldseepsis</name>
    <dbReference type="NCBI Taxonomy" id="2782163"/>
    <lineage>
        <taxon>Bacteria</taxon>
        <taxon>Bacillati</taxon>
        <taxon>Mycoplasmatota</taxon>
        <taxon>Mollicutes</taxon>
        <taxon>Candidatus Izemoplasmatales</taxon>
        <taxon>Candidatus Izemoplasmataceae</taxon>
        <taxon>Candidatus Xianfuyuplasma</taxon>
    </lineage>
</organism>
<dbReference type="GO" id="GO:0016787">
    <property type="term" value="F:hydrolase activity"/>
    <property type="evidence" value="ECO:0007669"/>
    <property type="project" value="UniProtKB-KW"/>
</dbReference>
<dbReference type="InterPro" id="IPR029058">
    <property type="entry name" value="AB_hydrolase_fold"/>
</dbReference>
<protein>
    <submittedName>
        <fullName evidence="2">Alpha/beta hydrolase</fullName>
    </submittedName>
</protein>
<sequence length="309" mass="36101">MKKEFTLVDPYEHELHVYLWETNATKPKGVVQLIHGAGEYCERYDHFAKYLNDEGFHVIGNDHLGHGKTSTDLSKVYFDSSIGFHKVYEGVKTVRDYIEEHYPKHLVIMFAHSMGSLIGRYAMLYDHNRYNMAIFSGTGTFSKWSILFGKIVANIIIRLKGDQYVSPWFNDVVMGSHIRDLQRKGLINRRIEWISQDPQIQRAFEEDKYCGIPFTIGAQRDMLNFIPEIQDKKKIKDSASSTAIYFINGDTDPLGHYGEDIKKLYNHYHDAGYSNVKYSVFNNTRHEIINSFEKDHHYKVITDWIKRNL</sequence>
<dbReference type="Gene3D" id="3.40.50.1820">
    <property type="entry name" value="alpha/beta hydrolase"/>
    <property type="match status" value="1"/>
</dbReference>
<evidence type="ECO:0000259" key="1">
    <source>
        <dbReference type="Pfam" id="PF12146"/>
    </source>
</evidence>